<keyword evidence="1" id="KW-0378">Hydrolase</keyword>
<evidence type="ECO:0000256" key="1">
    <source>
        <dbReference type="ARBA" id="ARBA00022801"/>
    </source>
</evidence>
<feature type="transmembrane region" description="Helical" evidence="3">
    <location>
        <begin position="245"/>
        <end position="267"/>
    </location>
</feature>
<keyword evidence="3" id="KW-1133">Transmembrane helix</keyword>
<dbReference type="Gene3D" id="2.40.260.10">
    <property type="entry name" value="Sortase"/>
    <property type="match status" value="1"/>
</dbReference>
<evidence type="ECO:0000256" key="3">
    <source>
        <dbReference type="SAM" id="Phobius"/>
    </source>
</evidence>
<protein>
    <submittedName>
        <fullName evidence="4">Sortase (Surface protein transpeptidase)</fullName>
    </submittedName>
</protein>
<accession>A0A379C5Z8</accession>
<dbReference type="GO" id="GO:0016787">
    <property type="term" value="F:hydrolase activity"/>
    <property type="evidence" value="ECO:0007669"/>
    <property type="project" value="UniProtKB-KW"/>
</dbReference>
<dbReference type="InterPro" id="IPR042002">
    <property type="entry name" value="Sortase_C"/>
</dbReference>
<proteinExistence type="predicted"/>
<evidence type="ECO:0000313" key="5">
    <source>
        <dbReference type="Proteomes" id="UP000255517"/>
    </source>
</evidence>
<keyword evidence="3" id="KW-0812">Transmembrane</keyword>
<dbReference type="EMBL" id="UGSZ01000001">
    <property type="protein sequence ID" value="SUB57551.1"/>
    <property type="molecule type" value="Genomic_DNA"/>
</dbReference>
<dbReference type="NCBIfam" id="TIGR01076">
    <property type="entry name" value="sortase_fam"/>
    <property type="match status" value="1"/>
</dbReference>
<dbReference type="InterPro" id="IPR005754">
    <property type="entry name" value="Sortase"/>
</dbReference>
<keyword evidence="3" id="KW-0472">Membrane</keyword>
<feature type="transmembrane region" description="Helical" evidence="3">
    <location>
        <begin position="7"/>
        <end position="27"/>
    </location>
</feature>
<feature type="active site" description="Proton donor/acceptor" evidence="2">
    <location>
        <position position="139"/>
    </location>
</feature>
<dbReference type="RefSeq" id="WP_036746356.1">
    <property type="nucleotide sequence ID" value="NZ_UGSZ01000001.1"/>
</dbReference>
<gene>
    <name evidence="4" type="ORF">NCTC13149_01395</name>
</gene>
<name>A0A379C5Z8_9FIRM</name>
<reference evidence="4 5" key="1">
    <citation type="submission" date="2018-06" db="EMBL/GenBank/DDBJ databases">
        <authorList>
            <consortium name="Pathogen Informatics"/>
            <person name="Doyle S."/>
        </authorList>
    </citation>
    <scope>NUCLEOTIDE SEQUENCE [LARGE SCALE GENOMIC DNA]</scope>
    <source>
        <strain evidence="4 5">NCTC13149</strain>
    </source>
</reference>
<feature type="active site" description="Acyl-thioester intermediate" evidence="2">
    <location>
        <position position="201"/>
    </location>
</feature>
<dbReference type="InterPro" id="IPR023365">
    <property type="entry name" value="Sortase_dom-sf"/>
</dbReference>
<dbReference type="CDD" id="cd05827">
    <property type="entry name" value="Sortase_C"/>
    <property type="match status" value="1"/>
</dbReference>
<dbReference type="Pfam" id="PF04203">
    <property type="entry name" value="Sortase"/>
    <property type="match status" value="1"/>
</dbReference>
<dbReference type="AlphaFoldDB" id="A0A379C5Z8"/>
<sequence length="271" mass="31107">MKNRRIVFGYILIITGILLPLYGFFGLSRGIVLDKREYRKFMESEVDPKLEDKVEGYNNSIGKESVIVDPFATEEYTSNYSFMEDPDAIFCYLKIPKLDLVQPVYMDASNKHMAMGVAHIEGTDLPGVKKGIRSVIAGHRGYYDAIMFLHLDELFEGDKIYLEWQDRTLEYKVTSKEIISPWEWDKLVPVEGKNILTLLTCDPLLPPRPKRLLVNAELLEEEEESDLIKDDTKVSSNVKRLNNSILFVTGVLIISLCISLIKFAIYLRKSK</sequence>
<evidence type="ECO:0000313" key="4">
    <source>
        <dbReference type="EMBL" id="SUB57551.1"/>
    </source>
</evidence>
<evidence type="ECO:0000256" key="2">
    <source>
        <dbReference type="PIRSR" id="PIRSR605754-1"/>
    </source>
</evidence>
<dbReference type="SUPFAM" id="SSF63817">
    <property type="entry name" value="Sortase"/>
    <property type="match status" value="1"/>
</dbReference>
<organism evidence="4 5">
    <name type="scientific">Peptoniphilus lacrimalis</name>
    <dbReference type="NCBI Taxonomy" id="33031"/>
    <lineage>
        <taxon>Bacteria</taxon>
        <taxon>Bacillati</taxon>
        <taxon>Bacillota</taxon>
        <taxon>Tissierellia</taxon>
        <taxon>Tissierellales</taxon>
        <taxon>Peptoniphilaceae</taxon>
        <taxon>Peptoniphilus</taxon>
    </lineage>
</organism>
<dbReference type="Proteomes" id="UP000255517">
    <property type="component" value="Unassembled WGS sequence"/>
</dbReference>
<dbReference type="STRING" id="1122949.GCA_000378725_01540"/>